<comment type="cofactor">
    <cofactor evidence="3">
        <name>Zn(2+)</name>
        <dbReference type="ChEBI" id="CHEBI:29105"/>
    </cofactor>
    <text evidence="3">Binds 1 divalent metal cation per subunit.</text>
</comment>
<dbReference type="InterPro" id="IPR005511">
    <property type="entry name" value="SMP-30"/>
</dbReference>
<evidence type="ECO:0000313" key="5">
    <source>
        <dbReference type="EMBL" id="PKA41834.1"/>
    </source>
</evidence>
<dbReference type="GO" id="GO:0016787">
    <property type="term" value="F:hydrolase activity"/>
    <property type="evidence" value="ECO:0007669"/>
    <property type="project" value="UniProtKB-KW"/>
</dbReference>
<organism evidence="5 6">
    <name type="scientific">Rhizobium sullae</name>
    <name type="common">Rhizobium hedysari</name>
    <dbReference type="NCBI Taxonomy" id="50338"/>
    <lineage>
        <taxon>Bacteria</taxon>
        <taxon>Pseudomonadati</taxon>
        <taxon>Pseudomonadota</taxon>
        <taxon>Alphaproteobacteria</taxon>
        <taxon>Hyphomicrobiales</taxon>
        <taxon>Rhizobiaceae</taxon>
        <taxon>Rhizobium/Agrobacterium group</taxon>
        <taxon>Rhizobium</taxon>
    </lineage>
</organism>
<dbReference type="STRING" id="1041146.GCA_000427985_00593"/>
<feature type="binding site" evidence="3">
    <location>
        <position position="263"/>
    </location>
    <ligand>
        <name>a divalent metal cation</name>
        <dbReference type="ChEBI" id="CHEBI:60240"/>
    </ligand>
</feature>
<evidence type="ECO:0000259" key="4">
    <source>
        <dbReference type="Pfam" id="PF08450"/>
    </source>
</evidence>
<dbReference type="Proteomes" id="UP000232164">
    <property type="component" value="Unassembled WGS sequence"/>
</dbReference>
<sequence length="334" mass="37329">MRPAHLPRLALARIAVYVYEERYIALGRSQSVSQDILYDIRDDRFRNLIAGSAKLEELYTGCRWAEGPVWFSDLNCLIWSDIPNERMLRWVPDGGVSVFRSPSSYVNGNTRDRQGRLISCEHGGRRVTRTEPDGKITVLADSYQGKRLNSPNDVVVASDGAIWFTDPSYGIKSDYEGYKSEQEQETRNVYRIDPQSGKVEAAATDFIQPNGLAFSPDEKQLYIADSGSADHDVPRHIRVFDVVDGKRLANSRYFCSIDNGIPDGFRFDVSGNLWSSAADGVHCFAPDGTLLGKIKVPQTVSNVTFGGQKKNRLFITATQSLYSIYTTTNGAQYP</sequence>
<dbReference type="AlphaFoldDB" id="A0A2N0D6V8"/>
<dbReference type="PRINTS" id="PR01790">
    <property type="entry name" value="SMP30FAMILY"/>
</dbReference>
<evidence type="ECO:0000313" key="6">
    <source>
        <dbReference type="Proteomes" id="UP000232164"/>
    </source>
</evidence>
<dbReference type="GO" id="GO:0046872">
    <property type="term" value="F:metal ion binding"/>
    <property type="evidence" value="ECO:0007669"/>
    <property type="project" value="UniProtKB-KW"/>
</dbReference>
<evidence type="ECO:0000256" key="3">
    <source>
        <dbReference type="PIRSR" id="PIRSR605511-2"/>
    </source>
</evidence>
<evidence type="ECO:0000256" key="2">
    <source>
        <dbReference type="PIRSR" id="PIRSR605511-1"/>
    </source>
</evidence>
<accession>A0A2N0D6V8</accession>
<feature type="binding site" evidence="3">
    <location>
        <position position="66"/>
    </location>
    <ligand>
        <name>a divalent metal cation</name>
        <dbReference type="ChEBI" id="CHEBI:60240"/>
    </ligand>
</feature>
<evidence type="ECO:0000256" key="1">
    <source>
        <dbReference type="ARBA" id="ARBA00022801"/>
    </source>
</evidence>
<dbReference type="PANTHER" id="PTHR47572:SF4">
    <property type="entry name" value="LACTONASE DRP35"/>
    <property type="match status" value="1"/>
</dbReference>
<keyword evidence="3" id="KW-0479">Metal-binding</keyword>
<keyword evidence="3" id="KW-0862">Zinc</keyword>
<proteinExistence type="predicted"/>
<gene>
    <name evidence="5" type="ORF">CWR43_21070</name>
</gene>
<name>A0A2N0D6V8_RHISU</name>
<dbReference type="InterPro" id="IPR011042">
    <property type="entry name" value="6-blade_b-propeller_TolB-like"/>
</dbReference>
<reference evidence="5 6" key="1">
    <citation type="submission" date="2017-11" db="EMBL/GenBank/DDBJ databases">
        <authorList>
            <person name="Han C.G."/>
        </authorList>
    </citation>
    <scope>NUCLEOTIDE SEQUENCE [LARGE SCALE GENOMIC DNA]</scope>
    <source>
        <strain evidence="5 6">HCNT1</strain>
    </source>
</reference>
<feature type="domain" description="SMP-30/Gluconolactonase/LRE-like region" evidence="4">
    <location>
        <begin position="64"/>
        <end position="318"/>
    </location>
</feature>
<feature type="active site" description="Proton donor/acceptor" evidence="2">
    <location>
        <position position="263"/>
    </location>
</feature>
<feature type="binding site" evidence="3">
    <location>
        <position position="210"/>
    </location>
    <ligand>
        <name>a divalent metal cation</name>
        <dbReference type="ChEBI" id="CHEBI:60240"/>
    </ligand>
</feature>
<dbReference type="InterPro" id="IPR013658">
    <property type="entry name" value="SGL"/>
</dbReference>
<protein>
    <submittedName>
        <fullName evidence="5">Gluconolactonase</fullName>
    </submittedName>
</protein>
<reference evidence="5 6" key="2">
    <citation type="submission" date="2017-12" db="EMBL/GenBank/DDBJ databases">
        <title>Genome sequence of Rhizobium sullae HCNT1 isolated from Sulla coronaria nodules and featuring peculiar denitrification phenotypes.</title>
        <authorList>
            <person name="De Diego-Diaz B."/>
            <person name="Treu L."/>
            <person name="Campanaro S."/>
            <person name="Da Silva Duarte V."/>
            <person name="Basaglia M."/>
            <person name="Favaro L."/>
            <person name="Casella S."/>
            <person name="Squartini A."/>
        </authorList>
    </citation>
    <scope>NUCLEOTIDE SEQUENCE [LARGE SCALE GENOMIC DNA]</scope>
    <source>
        <strain evidence="5 6">HCNT1</strain>
    </source>
</reference>
<dbReference type="Pfam" id="PF08450">
    <property type="entry name" value="SGL"/>
    <property type="match status" value="1"/>
</dbReference>
<dbReference type="SUPFAM" id="SSF63829">
    <property type="entry name" value="Calcium-dependent phosphotriesterase"/>
    <property type="match status" value="1"/>
</dbReference>
<dbReference type="EMBL" id="PIQN01000016">
    <property type="protein sequence ID" value="PKA41834.1"/>
    <property type="molecule type" value="Genomic_DNA"/>
</dbReference>
<dbReference type="InterPro" id="IPR051262">
    <property type="entry name" value="SMP-30/CGR1_Lactonase"/>
</dbReference>
<keyword evidence="1" id="KW-0378">Hydrolase</keyword>
<comment type="caution">
    <text evidence="5">The sequence shown here is derived from an EMBL/GenBank/DDBJ whole genome shotgun (WGS) entry which is preliminary data.</text>
</comment>
<feature type="binding site" evidence="3">
    <location>
        <position position="152"/>
    </location>
    <ligand>
        <name>substrate</name>
    </ligand>
</feature>
<dbReference type="Gene3D" id="2.120.10.30">
    <property type="entry name" value="TolB, C-terminal domain"/>
    <property type="match status" value="1"/>
</dbReference>
<dbReference type="PANTHER" id="PTHR47572">
    <property type="entry name" value="LIPOPROTEIN-RELATED"/>
    <property type="match status" value="1"/>
</dbReference>